<feature type="region of interest" description="Disordered" evidence="1">
    <location>
        <begin position="500"/>
        <end position="544"/>
    </location>
</feature>
<feature type="compositionally biased region" description="Basic and acidic residues" evidence="1">
    <location>
        <begin position="349"/>
        <end position="358"/>
    </location>
</feature>
<dbReference type="AlphaFoldDB" id="A0A2L2YLJ2"/>
<keyword evidence="2" id="KW-0808">Transferase</keyword>
<feature type="compositionally biased region" description="Low complexity" evidence="1">
    <location>
        <begin position="312"/>
        <end position="326"/>
    </location>
</feature>
<protein>
    <submittedName>
        <fullName evidence="2">Homeodomain-interacting protein kinase 2</fullName>
    </submittedName>
</protein>
<evidence type="ECO:0000256" key="1">
    <source>
        <dbReference type="SAM" id="MobiDB-lite"/>
    </source>
</evidence>
<feature type="region of interest" description="Disordered" evidence="1">
    <location>
        <begin position="290"/>
        <end position="361"/>
    </location>
</feature>
<dbReference type="GO" id="GO:0003677">
    <property type="term" value="F:DNA binding"/>
    <property type="evidence" value="ECO:0007669"/>
    <property type="project" value="UniProtKB-KW"/>
</dbReference>
<dbReference type="EMBL" id="IAAA01033946">
    <property type="protein sequence ID" value="LAA08991.1"/>
    <property type="molecule type" value="mRNA"/>
</dbReference>
<keyword evidence="2" id="KW-0418">Kinase</keyword>
<evidence type="ECO:0000313" key="2">
    <source>
        <dbReference type="EMBL" id="LAA08991.1"/>
    </source>
</evidence>
<name>A0A2L2YLJ2_PARTP</name>
<organism evidence="2">
    <name type="scientific">Parasteatoda tepidariorum</name>
    <name type="common">Common house spider</name>
    <name type="synonym">Achaearanea tepidariorum</name>
    <dbReference type="NCBI Taxonomy" id="114398"/>
    <lineage>
        <taxon>Eukaryota</taxon>
        <taxon>Metazoa</taxon>
        <taxon>Ecdysozoa</taxon>
        <taxon>Arthropoda</taxon>
        <taxon>Chelicerata</taxon>
        <taxon>Arachnida</taxon>
        <taxon>Araneae</taxon>
        <taxon>Araneomorphae</taxon>
        <taxon>Entelegynae</taxon>
        <taxon>Araneoidea</taxon>
        <taxon>Theridiidae</taxon>
        <taxon>Parasteatoda</taxon>
    </lineage>
</organism>
<reference evidence="2" key="1">
    <citation type="journal article" date="2016" name="Mol. Ecol. Resour.">
        <title>Evaluation of the impact of RNA preservation methods of spiders for de novo transcriptome assembly.</title>
        <authorList>
            <person name="Kono N."/>
            <person name="Nakamura H."/>
            <person name="Ito Y."/>
            <person name="Tomita M."/>
            <person name="Arakawa K."/>
        </authorList>
    </citation>
    <scope>NUCLEOTIDE SEQUENCE</scope>
    <source>
        <tissue evidence="2">Whole body</tissue>
    </source>
</reference>
<feature type="compositionally biased region" description="Polar residues" evidence="1">
    <location>
        <begin position="512"/>
        <end position="523"/>
    </location>
</feature>
<sequence length="808" mass="88199">MLTLDQERRITPSEALNHMFTTMSHLLDYEHTNVWKESVRLLHIGTANKRSRDTGTSQLPIVTGFASPSNVALLQSQRISIAQHQGSTRGNGAPSVNNSIYPPSQSRATDSFQHVAPSLCVSSILCPPYQTLNSPAKHVVPVVAAQAAQPPALQLQQSLLTQVGAHQIVPVSVVEQNGRPMLFTNAVQPDWTGNRQMFVNSWQQIPATRTFQQPVIPEPETWGRQLVLERTALLPEQPSLIPVEVHETAVYNHLRDNGQLNSLLPQQGAGPPTNLTQPWTLMSAPAQFAAAATSQQHRHVQQSMSSHRLLNKSSTSSLSLQSSSSKKQVKVSKEREISHHLSPARKRMKESNSPKWEHSSLNTSSNMFMASSNQSKALPNQTIHWTSHNSKPTFKASSKQINIVPEREVPKPTIVICDTPSPAVSVITISSDSEDETEAVVVNKHKLPVDKKPIKSHLGQSVNTIVATTCDSVIPLTPDNQGYCNIKYFTEPADYNKSHPKVFTVDSDSDDQNSPNKYSQVVMSSRPIKPEPQKDLYSSRGNMSHRRKLLSQVPNLYSSQCQLSNGQIVHTKQEIITEDDLTSAHAHASLSGVQTQATPVALTNVSMGAPSCYGSHSKSQDRRLKSPVFGTDRNLGIIFGHQPRINVNDLLISTRSSLQASPVPHISQSLYLASSQTDMYRDLSRPAVSSNLSQPTYISTPSQKYILTATEHTASASFAPSQLPVPPPAHHHTSRTAIAAAIPYTGSSSHPLPAHMQPATVGASSTMLPSSAVPLVSFPSSSTQPASALYTYSMNDGSPIKSQFHIYC</sequence>
<proteinExistence type="evidence at transcript level"/>
<dbReference type="GO" id="GO:0016301">
    <property type="term" value="F:kinase activity"/>
    <property type="evidence" value="ECO:0007669"/>
    <property type="project" value="UniProtKB-KW"/>
</dbReference>
<keyword evidence="2" id="KW-0238">DNA-binding</keyword>
<dbReference type="OrthoDB" id="10030361at2759"/>
<keyword evidence="2" id="KW-0371">Homeobox</keyword>
<accession>A0A2L2YLJ2</accession>